<evidence type="ECO:0000256" key="4">
    <source>
        <dbReference type="ARBA" id="ARBA00022989"/>
    </source>
</evidence>
<dbReference type="InterPro" id="IPR020846">
    <property type="entry name" value="MFS_dom"/>
</dbReference>
<feature type="region of interest" description="Disordered" evidence="6">
    <location>
        <begin position="1"/>
        <end position="20"/>
    </location>
</feature>
<evidence type="ECO:0000259" key="8">
    <source>
        <dbReference type="PROSITE" id="PS50850"/>
    </source>
</evidence>
<gene>
    <name evidence="9" type="ORF">F5147DRAFT_775791</name>
</gene>
<accession>A0A9P7JSF8</accession>
<dbReference type="GO" id="GO:0016020">
    <property type="term" value="C:membrane"/>
    <property type="evidence" value="ECO:0007669"/>
    <property type="project" value="UniProtKB-SubCell"/>
</dbReference>
<dbReference type="GO" id="GO:0022857">
    <property type="term" value="F:transmembrane transporter activity"/>
    <property type="evidence" value="ECO:0007669"/>
    <property type="project" value="InterPro"/>
</dbReference>
<dbReference type="PROSITE" id="PS50850">
    <property type="entry name" value="MFS"/>
    <property type="match status" value="1"/>
</dbReference>
<dbReference type="Gene3D" id="1.20.1250.20">
    <property type="entry name" value="MFS general substrate transporter like domains"/>
    <property type="match status" value="2"/>
</dbReference>
<dbReference type="InterPro" id="IPR036259">
    <property type="entry name" value="MFS_trans_sf"/>
</dbReference>
<evidence type="ECO:0000256" key="2">
    <source>
        <dbReference type="ARBA" id="ARBA00022448"/>
    </source>
</evidence>
<dbReference type="PANTHER" id="PTHR43791:SF6">
    <property type="entry name" value="TRANSPORTER, PUTATIVE (AFU_ORTHOLOGUE AFUA_1G16690)-RELATED"/>
    <property type="match status" value="1"/>
</dbReference>
<evidence type="ECO:0000256" key="7">
    <source>
        <dbReference type="SAM" id="Phobius"/>
    </source>
</evidence>
<dbReference type="FunFam" id="1.20.1250.20:FF:000057">
    <property type="entry name" value="MFS general substrate transporter"/>
    <property type="match status" value="1"/>
</dbReference>
<dbReference type="AlphaFoldDB" id="A0A9P7JSF8"/>
<keyword evidence="4 7" id="KW-1133">Transmembrane helix</keyword>
<evidence type="ECO:0000256" key="6">
    <source>
        <dbReference type="SAM" id="MobiDB-lite"/>
    </source>
</evidence>
<evidence type="ECO:0000256" key="3">
    <source>
        <dbReference type="ARBA" id="ARBA00022692"/>
    </source>
</evidence>
<evidence type="ECO:0000313" key="9">
    <source>
        <dbReference type="EMBL" id="KAG2104083.1"/>
    </source>
</evidence>
<keyword evidence="10" id="KW-1185">Reference proteome</keyword>
<dbReference type="PANTHER" id="PTHR43791">
    <property type="entry name" value="PERMEASE-RELATED"/>
    <property type="match status" value="1"/>
</dbReference>
<feature type="transmembrane region" description="Helical" evidence="7">
    <location>
        <begin position="202"/>
        <end position="222"/>
    </location>
</feature>
<feature type="transmembrane region" description="Helical" evidence="7">
    <location>
        <begin position="161"/>
        <end position="182"/>
    </location>
</feature>
<proteinExistence type="predicted"/>
<dbReference type="Pfam" id="PF07690">
    <property type="entry name" value="MFS_1"/>
    <property type="match status" value="1"/>
</dbReference>
<keyword evidence="2" id="KW-0813">Transport</keyword>
<evidence type="ECO:0000256" key="5">
    <source>
        <dbReference type="ARBA" id="ARBA00023136"/>
    </source>
</evidence>
<feature type="transmembrane region" description="Helical" evidence="7">
    <location>
        <begin position="73"/>
        <end position="95"/>
    </location>
</feature>
<feature type="transmembrane region" description="Helical" evidence="7">
    <location>
        <begin position="133"/>
        <end position="154"/>
    </location>
</feature>
<sequence>MSLDDEKLETADASSGLSSHSRDDLERRLVRKLDRRVSIIVLLYTMNNIDRANISSARLAGFEEDLHLQGSQYATLLSITYVGFIIMQVPANMFLHWLERPAIVIPWSMVIWGLISALTGLTQNYTQVLLARLLLGFAEAPFFPGIIFLISGWYKRDELAVRATLVSFGSVLSTAFGSLFASGVLTGMQGILGQAGWRQDTWLFYLEGAITIIVAISAMFILPSFPHNTKWLTPEERSLAISRLVDDGYGRMDGPGKRTSIQGLRDALCDWKVWWFTILLTIERIALSFGFYFPTLVASMGYDMMVTLLLVVPPSVLATIGAFVFSRYSDRTQKRAIFIFASNALTAVGFIMPFCTMNTAARYTSLFLMSQNAGGQMVLWAWIKNTFAREPAKRAVAIAVISGLSSVGSIVGPFLWPLNWGPTYRYSYTICIATLGVATAMIGVMHLHLKWVNAQIERNEQDVKDINDLPDPVGFRYLV</sequence>
<keyword evidence="5 7" id="KW-0472">Membrane</keyword>
<feature type="transmembrane region" description="Helical" evidence="7">
    <location>
        <begin position="337"/>
        <end position="354"/>
    </location>
</feature>
<feature type="transmembrane region" description="Helical" evidence="7">
    <location>
        <begin position="273"/>
        <end position="293"/>
    </location>
</feature>
<reference evidence="9" key="1">
    <citation type="journal article" date="2020" name="New Phytol.">
        <title>Comparative genomics reveals dynamic genome evolution in host specialist ectomycorrhizal fungi.</title>
        <authorList>
            <person name="Lofgren L.A."/>
            <person name="Nguyen N.H."/>
            <person name="Vilgalys R."/>
            <person name="Ruytinx J."/>
            <person name="Liao H.L."/>
            <person name="Branco S."/>
            <person name="Kuo A."/>
            <person name="LaButti K."/>
            <person name="Lipzen A."/>
            <person name="Andreopoulos W."/>
            <person name="Pangilinan J."/>
            <person name="Riley R."/>
            <person name="Hundley H."/>
            <person name="Na H."/>
            <person name="Barry K."/>
            <person name="Grigoriev I.V."/>
            <person name="Stajich J.E."/>
            <person name="Kennedy P.G."/>
        </authorList>
    </citation>
    <scope>NUCLEOTIDE SEQUENCE</scope>
    <source>
        <strain evidence="9">FC423</strain>
    </source>
</reference>
<dbReference type="InterPro" id="IPR011701">
    <property type="entry name" value="MFS"/>
</dbReference>
<dbReference type="GeneID" id="64704033"/>
<feature type="transmembrane region" description="Helical" evidence="7">
    <location>
        <begin position="360"/>
        <end position="383"/>
    </location>
</feature>
<feature type="transmembrane region" description="Helical" evidence="7">
    <location>
        <begin position="102"/>
        <end position="121"/>
    </location>
</feature>
<dbReference type="EMBL" id="JABBWM010000042">
    <property type="protein sequence ID" value="KAG2104083.1"/>
    <property type="molecule type" value="Genomic_DNA"/>
</dbReference>
<comment type="caution">
    <text evidence="9">The sequence shown here is derived from an EMBL/GenBank/DDBJ whole genome shotgun (WGS) entry which is preliminary data.</text>
</comment>
<name>A0A9P7JSF8_9AGAM</name>
<feature type="transmembrane region" description="Helical" evidence="7">
    <location>
        <begin position="305"/>
        <end position="325"/>
    </location>
</feature>
<comment type="subcellular location">
    <subcellularLocation>
        <location evidence="1">Membrane</location>
        <topology evidence="1">Multi-pass membrane protein</topology>
    </subcellularLocation>
</comment>
<feature type="transmembrane region" description="Helical" evidence="7">
    <location>
        <begin position="427"/>
        <end position="449"/>
    </location>
</feature>
<dbReference type="OrthoDB" id="2985014at2759"/>
<dbReference type="Proteomes" id="UP000823399">
    <property type="component" value="Unassembled WGS sequence"/>
</dbReference>
<dbReference type="RefSeq" id="XP_041290788.1">
    <property type="nucleotide sequence ID" value="XM_041441774.1"/>
</dbReference>
<evidence type="ECO:0000313" key="10">
    <source>
        <dbReference type="Proteomes" id="UP000823399"/>
    </source>
</evidence>
<keyword evidence="3 7" id="KW-0812">Transmembrane</keyword>
<feature type="domain" description="Major facilitator superfamily (MFS) profile" evidence="8">
    <location>
        <begin position="36"/>
        <end position="450"/>
    </location>
</feature>
<organism evidence="9 10">
    <name type="scientific">Suillus discolor</name>
    <dbReference type="NCBI Taxonomy" id="1912936"/>
    <lineage>
        <taxon>Eukaryota</taxon>
        <taxon>Fungi</taxon>
        <taxon>Dikarya</taxon>
        <taxon>Basidiomycota</taxon>
        <taxon>Agaricomycotina</taxon>
        <taxon>Agaricomycetes</taxon>
        <taxon>Agaricomycetidae</taxon>
        <taxon>Boletales</taxon>
        <taxon>Suillineae</taxon>
        <taxon>Suillaceae</taxon>
        <taxon>Suillus</taxon>
    </lineage>
</organism>
<protein>
    <submittedName>
        <fullName evidence="9">Major facilitator superfamily domain-containing protein</fullName>
    </submittedName>
</protein>
<dbReference type="SUPFAM" id="SSF103473">
    <property type="entry name" value="MFS general substrate transporter"/>
    <property type="match status" value="1"/>
</dbReference>
<feature type="transmembrane region" description="Helical" evidence="7">
    <location>
        <begin position="395"/>
        <end position="415"/>
    </location>
</feature>
<evidence type="ECO:0000256" key="1">
    <source>
        <dbReference type="ARBA" id="ARBA00004141"/>
    </source>
</evidence>
<feature type="compositionally biased region" description="Basic and acidic residues" evidence="6">
    <location>
        <begin position="1"/>
        <end position="10"/>
    </location>
</feature>